<sequence length="564" mass="64055">MNLQVGVADLLKLGTKLIGHKIVQYNLGTKVTTVIKTVNGRVRGLQRKTLYDEELYFAFEGIPYAKPPLGELRFRAPQPAEPWEGIRDCTYPRAKPIQEHFVMHVVEGSEDCLYLNVYAKNLKSEKPLPVIVFIYGGGFQIGEATRDIYSPDYLMQKNVILVTLNYRLGALGFLSLSDRDLDVPGNAGLKDQVMALRWIHDNIAHFNGDPNNITLTGNSAGAASTQIMMTTEQTRGLFHKVILMSGSSLSCWANEPKHNWPHRLASQLGYTGTDNEKEVFRFLQRASARDIAGCSTIQNQEETRDYILFPFGPVVEPYVSASCVVSRPPVETLSVAWGNALPAIIGGTSFEGLFCYQFVMRDQTYFLSAFESLIPREVRDISTPAQLKELIRRLKLMTFDDATRGRMEFKECLQLNSIKQFWHSMHRTVLARLAYAPTTPTYLYRFDFDSPTFNNYRILQCGRHARGVSHADDIFYLFYSIPSSKLDKSSPEYRTIERLVDMWTAFAANSNPNGPQLAPVSWEALEPNSTPMCLNIGQRLEFIELPELKQLKLWDSFYDNLKLY</sequence>
<protein>
    <recommendedName>
        <fullName evidence="6">carboxylesterase</fullName>
        <ecNumber evidence="6">3.1.1.1</ecNumber>
    </recommendedName>
</protein>
<proteinExistence type="inferred from homology"/>
<reference evidence="8 9" key="1">
    <citation type="journal article" date="2007" name="Nature">
        <title>Evolution of genes and genomes on the Drosophila phylogeny.</title>
        <authorList>
            <consortium name="Drosophila 12 Genomes Consortium"/>
            <person name="Clark A.G."/>
            <person name="Eisen M.B."/>
            <person name="Smith D.R."/>
            <person name="Bergman C.M."/>
            <person name="Oliver B."/>
            <person name="Markow T.A."/>
            <person name="Kaufman T.C."/>
            <person name="Kellis M."/>
            <person name="Gelbart W."/>
            <person name="Iyer V.N."/>
            <person name="Pollard D.A."/>
            <person name="Sackton T.B."/>
            <person name="Larracuente A.M."/>
            <person name="Singh N.D."/>
            <person name="Abad J.P."/>
            <person name="Abt D.N."/>
            <person name="Adryan B."/>
            <person name="Aguade M."/>
            <person name="Akashi H."/>
            <person name="Anderson W.W."/>
            <person name="Aquadro C.F."/>
            <person name="Ardell D.H."/>
            <person name="Arguello R."/>
            <person name="Artieri C.G."/>
            <person name="Barbash D.A."/>
            <person name="Barker D."/>
            <person name="Barsanti P."/>
            <person name="Batterham P."/>
            <person name="Batzoglou S."/>
            <person name="Begun D."/>
            <person name="Bhutkar A."/>
            <person name="Blanco E."/>
            <person name="Bosak S.A."/>
            <person name="Bradley R.K."/>
            <person name="Brand A.D."/>
            <person name="Brent M.R."/>
            <person name="Brooks A.N."/>
            <person name="Brown R.H."/>
            <person name="Butlin R.K."/>
            <person name="Caggese C."/>
            <person name="Calvi B.R."/>
            <person name="Bernardo de Carvalho A."/>
            <person name="Caspi A."/>
            <person name="Castrezana S."/>
            <person name="Celniker S.E."/>
            <person name="Chang J.L."/>
            <person name="Chapple C."/>
            <person name="Chatterji S."/>
            <person name="Chinwalla A."/>
            <person name="Civetta A."/>
            <person name="Clifton S.W."/>
            <person name="Comeron J.M."/>
            <person name="Costello J.C."/>
            <person name="Coyne J.A."/>
            <person name="Daub J."/>
            <person name="David R.G."/>
            <person name="Delcher A.L."/>
            <person name="Delehaunty K."/>
            <person name="Do C.B."/>
            <person name="Ebling H."/>
            <person name="Edwards K."/>
            <person name="Eickbush T."/>
            <person name="Evans J.D."/>
            <person name="Filipski A."/>
            <person name="Findeiss S."/>
            <person name="Freyhult E."/>
            <person name="Fulton L."/>
            <person name="Fulton R."/>
            <person name="Garcia A.C."/>
            <person name="Gardiner A."/>
            <person name="Garfield D.A."/>
            <person name="Garvin B.E."/>
            <person name="Gibson G."/>
            <person name="Gilbert D."/>
            <person name="Gnerre S."/>
            <person name="Godfrey J."/>
            <person name="Good R."/>
            <person name="Gotea V."/>
            <person name="Gravely B."/>
            <person name="Greenberg A.J."/>
            <person name="Griffiths-Jones S."/>
            <person name="Gross S."/>
            <person name="Guigo R."/>
            <person name="Gustafson E.A."/>
            <person name="Haerty W."/>
            <person name="Hahn M.W."/>
            <person name="Halligan D.L."/>
            <person name="Halpern A.L."/>
            <person name="Halter G.M."/>
            <person name="Han M.V."/>
            <person name="Heger A."/>
            <person name="Hillier L."/>
            <person name="Hinrichs A.S."/>
            <person name="Holmes I."/>
            <person name="Hoskins R.A."/>
            <person name="Hubisz M.J."/>
            <person name="Hultmark D."/>
            <person name="Huntley M.A."/>
            <person name="Jaffe D.B."/>
            <person name="Jagadeeshan S."/>
            <person name="Jeck W.R."/>
            <person name="Johnson J."/>
            <person name="Jones C.D."/>
            <person name="Jordan W.C."/>
            <person name="Karpen G.H."/>
            <person name="Kataoka E."/>
            <person name="Keightley P.D."/>
            <person name="Kheradpour P."/>
            <person name="Kirkness E.F."/>
            <person name="Koerich L.B."/>
            <person name="Kristiansen K."/>
            <person name="Kudrna D."/>
            <person name="Kulathinal R.J."/>
            <person name="Kumar S."/>
            <person name="Kwok R."/>
            <person name="Lander E."/>
            <person name="Langley C.H."/>
            <person name="Lapoint R."/>
            <person name="Lazzaro B.P."/>
            <person name="Lee S.J."/>
            <person name="Levesque L."/>
            <person name="Li R."/>
            <person name="Lin C.F."/>
            <person name="Lin M.F."/>
            <person name="Lindblad-Toh K."/>
            <person name="Llopart A."/>
            <person name="Long M."/>
            <person name="Low L."/>
            <person name="Lozovsky E."/>
            <person name="Lu J."/>
            <person name="Luo M."/>
            <person name="Machado C.A."/>
            <person name="Makalowski W."/>
            <person name="Marzo M."/>
            <person name="Matsuda M."/>
            <person name="Matzkin L."/>
            <person name="McAllister B."/>
            <person name="McBride C.S."/>
            <person name="McKernan B."/>
            <person name="McKernan K."/>
            <person name="Mendez-Lago M."/>
            <person name="Minx P."/>
            <person name="Mollenhauer M.U."/>
            <person name="Montooth K."/>
            <person name="Mount S.M."/>
            <person name="Mu X."/>
            <person name="Myers E."/>
            <person name="Negre B."/>
            <person name="Newfeld S."/>
            <person name="Nielsen R."/>
            <person name="Noor M.A."/>
            <person name="O'Grady P."/>
            <person name="Pachter L."/>
            <person name="Papaceit M."/>
            <person name="Parisi M.J."/>
            <person name="Parisi M."/>
            <person name="Parts L."/>
            <person name="Pedersen J.S."/>
            <person name="Pesole G."/>
            <person name="Phillippy A.M."/>
            <person name="Ponting C.P."/>
            <person name="Pop M."/>
            <person name="Porcelli D."/>
            <person name="Powell J.R."/>
            <person name="Prohaska S."/>
            <person name="Pruitt K."/>
            <person name="Puig M."/>
            <person name="Quesneville H."/>
            <person name="Ram K.R."/>
            <person name="Rand D."/>
            <person name="Rasmussen M.D."/>
            <person name="Reed L.K."/>
            <person name="Reenan R."/>
            <person name="Reily A."/>
            <person name="Remington K.A."/>
            <person name="Rieger T.T."/>
            <person name="Ritchie M.G."/>
            <person name="Robin C."/>
            <person name="Rogers Y.H."/>
            <person name="Rohde C."/>
            <person name="Rozas J."/>
            <person name="Rubenfield M.J."/>
            <person name="Ruiz A."/>
            <person name="Russo S."/>
            <person name="Salzberg S.L."/>
            <person name="Sanchez-Gracia A."/>
            <person name="Saranga D.J."/>
            <person name="Sato H."/>
            <person name="Schaeffer S.W."/>
            <person name="Schatz M.C."/>
            <person name="Schlenke T."/>
            <person name="Schwartz R."/>
            <person name="Segarra C."/>
            <person name="Singh R.S."/>
            <person name="Sirot L."/>
            <person name="Sirota M."/>
            <person name="Sisneros N.B."/>
            <person name="Smith C.D."/>
            <person name="Smith T.F."/>
            <person name="Spieth J."/>
            <person name="Stage D.E."/>
            <person name="Stark A."/>
            <person name="Stephan W."/>
            <person name="Strausberg R.L."/>
            <person name="Strempel S."/>
            <person name="Sturgill D."/>
            <person name="Sutton G."/>
            <person name="Sutton G.G."/>
            <person name="Tao W."/>
            <person name="Teichmann S."/>
            <person name="Tobari Y.N."/>
            <person name="Tomimura Y."/>
            <person name="Tsolas J.M."/>
            <person name="Valente V.L."/>
            <person name="Venter E."/>
            <person name="Venter J.C."/>
            <person name="Vicario S."/>
            <person name="Vieira F.G."/>
            <person name="Vilella A.J."/>
            <person name="Villasante A."/>
            <person name="Walenz B."/>
            <person name="Wang J."/>
            <person name="Wasserman M."/>
            <person name="Watts T."/>
            <person name="Wilson D."/>
            <person name="Wilson R.K."/>
            <person name="Wing R.A."/>
            <person name="Wolfner M.F."/>
            <person name="Wong A."/>
            <person name="Wong G.K."/>
            <person name="Wu C.I."/>
            <person name="Wu G."/>
            <person name="Yamamoto D."/>
            <person name="Yang H.P."/>
            <person name="Yang S.P."/>
            <person name="Yorke J.A."/>
            <person name="Yoshida K."/>
            <person name="Zdobnov E."/>
            <person name="Zhang P."/>
            <person name="Zhang Y."/>
            <person name="Zimin A.V."/>
            <person name="Baldwin J."/>
            <person name="Abdouelleil A."/>
            <person name="Abdulkadir J."/>
            <person name="Abebe A."/>
            <person name="Abera B."/>
            <person name="Abreu J."/>
            <person name="Acer S.C."/>
            <person name="Aftuck L."/>
            <person name="Alexander A."/>
            <person name="An P."/>
            <person name="Anderson E."/>
            <person name="Anderson S."/>
            <person name="Arachi H."/>
            <person name="Azer M."/>
            <person name="Bachantsang P."/>
            <person name="Barry A."/>
            <person name="Bayul T."/>
            <person name="Berlin A."/>
            <person name="Bessette D."/>
            <person name="Bloom T."/>
            <person name="Blye J."/>
            <person name="Boguslavskiy L."/>
            <person name="Bonnet C."/>
            <person name="Boukhgalter B."/>
            <person name="Bourzgui I."/>
            <person name="Brown A."/>
            <person name="Cahill P."/>
            <person name="Channer S."/>
            <person name="Cheshatsang Y."/>
            <person name="Chuda L."/>
            <person name="Citroen M."/>
            <person name="Collymore A."/>
            <person name="Cooke P."/>
            <person name="Costello M."/>
            <person name="D'Aco K."/>
            <person name="Daza R."/>
            <person name="De Haan G."/>
            <person name="DeGray S."/>
            <person name="DeMaso C."/>
            <person name="Dhargay N."/>
            <person name="Dooley K."/>
            <person name="Dooley E."/>
            <person name="Doricent M."/>
            <person name="Dorje P."/>
            <person name="Dorjee K."/>
            <person name="Dupes A."/>
            <person name="Elong R."/>
            <person name="Falk J."/>
            <person name="Farina A."/>
            <person name="Faro S."/>
            <person name="Ferguson D."/>
            <person name="Fisher S."/>
            <person name="Foley C.D."/>
            <person name="Franke A."/>
            <person name="Friedrich D."/>
            <person name="Gadbois L."/>
            <person name="Gearin G."/>
            <person name="Gearin C.R."/>
            <person name="Giannoukos G."/>
            <person name="Goode T."/>
            <person name="Graham J."/>
            <person name="Grandbois E."/>
            <person name="Grewal S."/>
            <person name="Gyaltsen K."/>
            <person name="Hafez N."/>
            <person name="Hagos B."/>
            <person name="Hall J."/>
            <person name="Henson C."/>
            <person name="Hollinger A."/>
            <person name="Honan T."/>
            <person name="Huard M.D."/>
            <person name="Hughes L."/>
            <person name="Hurhula B."/>
            <person name="Husby M.E."/>
            <person name="Kamat A."/>
            <person name="Kanga B."/>
            <person name="Kashin S."/>
            <person name="Khazanovich D."/>
            <person name="Kisner P."/>
            <person name="Lance K."/>
            <person name="Lara M."/>
            <person name="Lee W."/>
            <person name="Lennon N."/>
            <person name="Letendre F."/>
            <person name="LeVine R."/>
            <person name="Lipovsky A."/>
            <person name="Liu X."/>
            <person name="Liu J."/>
            <person name="Liu S."/>
            <person name="Lokyitsang T."/>
            <person name="Lokyitsang Y."/>
            <person name="Lubonja R."/>
            <person name="Lui A."/>
            <person name="MacDonald P."/>
            <person name="Magnisalis V."/>
            <person name="Maru K."/>
            <person name="Matthews C."/>
            <person name="McCusker W."/>
            <person name="McDonough S."/>
            <person name="Mehta T."/>
            <person name="Meldrim J."/>
            <person name="Meneus L."/>
            <person name="Mihai O."/>
            <person name="Mihalev A."/>
            <person name="Mihova T."/>
            <person name="Mittelman R."/>
            <person name="Mlenga V."/>
            <person name="Montmayeur A."/>
            <person name="Mulrain L."/>
            <person name="Navidi A."/>
            <person name="Naylor J."/>
            <person name="Negash T."/>
            <person name="Nguyen T."/>
            <person name="Nguyen N."/>
            <person name="Nicol R."/>
            <person name="Norbu C."/>
            <person name="Norbu N."/>
            <person name="Novod N."/>
            <person name="O'Neill B."/>
            <person name="Osman S."/>
            <person name="Markiewicz E."/>
            <person name="Oyono O.L."/>
            <person name="Patti C."/>
            <person name="Phunkhang P."/>
            <person name="Pierre F."/>
            <person name="Priest M."/>
            <person name="Raghuraman S."/>
            <person name="Rege F."/>
            <person name="Reyes R."/>
            <person name="Rise C."/>
            <person name="Rogov P."/>
            <person name="Ross K."/>
            <person name="Ryan E."/>
            <person name="Settipalli S."/>
            <person name="Shea T."/>
            <person name="Sherpa N."/>
            <person name="Shi L."/>
            <person name="Shih D."/>
            <person name="Sparrow T."/>
            <person name="Spaulding J."/>
            <person name="Stalker J."/>
            <person name="Stange-Thomann N."/>
            <person name="Stavropoulos S."/>
            <person name="Stone C."/>
            <person name="Strader C."/>
            <person name="Tesfaye S."/>
            <person name="Thomson T."/>
            <person name="Thoulutsang Y."/>
            <person name="Thoulutsang D."/>
            <person name="Topham K."/>
            <person name="Topping I."/>
            <person name="Tsamla T."/>
            <person name="Vassiliev H."/>
            <person name="Vo A."/>
            <person name="Wangchuk T."/>
            <person name="Wangdi T."/>
            <person name="Weiand M."/>
            <person name="Wilkinson J."/>
            <person name="Wilson A."/>
            <person name="Yadav S."/>
            <person name="Young G."/>
            <person name="Yu Q."/>
            <person name="Zembek L."/>
            <person name="Zhong D."/>
            <person name="Zimmer A."/>
            <person name="Zwirko Z."/>
            <person name="Jaffe D.B."/>
            <person name="Alvarez P."/>
            <person name="Brockman W."/>
            <person name="Butler J."/>
            <person name="Chin C."/>
            <person name="Gnerre S."/>
            <person name="Grabherr M."/>
            <person name="Kleber M."/>
            <person name="Mauceli E."/>
            <person name="MacCallum I."/>
        </authorList>
    </citation>
    <scope>NUCLEOTIDE SEQUENCE [LARGE SCALE GENOMIC DNA]</scope>
    <source>
        <strain evidence="9">Tucson 15287-2541.00</strain>
    </source>
</reference>
<dbReference type="eggNOG" id="KOG1516">
    <property type="taxonomic scope" value="Eukaryota"/>
</dbReference>
<comment type="similarity">
    <text evidence="1">Belongs to the type-B carboxylesterase/lipase family.</text>
</comment>
<dbReference type="FunFam" id="3.40.50.1820:FF:000092">
    <property type="entry name" value="Carboxylic ester hydrolase"/>
    <property type="match status" value="1"/>
</dbReference>
<dbReference type="HOGENOM" id="CLU_006586_13_2_1"/>
<dbReference type="PhylomeDB" id="B4JF83"/>
<keyword evidence="4" id="KW-1015">Disulfide bond</keyword>
<dbReference type="SUPFAM" id="SSF53474">
    <property type="entry name" value="alpha/beta-Hydrolases"/>
    <property type="match status" value="1"/>
</dbReference>
<feature type="domain" description="Carboxylesterase type B" evidence="7">
    <location>
        <begin position="33"/>
        <end position="540"/>
    </location>
</feature>
<dbReference type="InterPro" id="IPR002018">
    <property type="entry name" value="CarbesteraseB"/>
</dbReference>
<dbReference type="Pfam" id="PF00135">
    <property type="entry name" value="COesterase"/>
    <property type="match status" value="1"/>
</dbReference>
<evidence type="ECO:0000256" key="3">
    <source>
        <dbReference type="ARBA" id="ARBA00022801"/>
    </source>
</evidence>
<dbReference type="Gene3D" id="3.40.50.1820">
    <property type="entry name" value="alpha/beta hydrolase"/>
    <property type="match status" value="1"/>
</dbReference>
<dbReference type="PANTHER" id="PTHR43142">
    <property type="entry name" value="CARBOXYLIC ESTER HYDROLASE"/>
    <property type="match status" value="1"/>
</dbReference>
<evidence type="ECO:0000256" key="2">
    <source>
        <dbReference type="ARBA" id="ARBA00022487"/>
    </source>
</evidence>
<keyword evidence="5" id="KW-0325">Glycoprotein</keyword>
<evidence type="ECO:0000256" key="1">
    <source>
        <dbReference type="ARBA" id="ARBA00005964"/>
    </source>
</evidence>
<evidence type="ECO:0000256" key="5">
    <source>
        <dbReference type="ARBA" id="ARBA00023180"/>
    </source>
</evidence>
<dbReference type="PANTHER" id="PTHR43142:SF1">
    <property type="entry name" value="CARBOXYLIC ESTER HYDROLASE"/>
    <property type="match status" value="1"/>
</dbReference>
<evidence type="ECO:0000256" key="4">
    <source>
        <dbReference type="ARBA" id="ARBA00023157"/>
    </source>
</evidence>
<dbReference type="OMA" id="CEWANEP"/>
<dbReference type="STRING" id="7222.B4JF83"/>
<evidence type="ECO:0000256" key="6">
    <source>
        <dbReference type="ARBA" id="ARBA00039155"/>
    </source>
</evidence>
<accession>B4JF83</accession>
<name>B4JF83_DROGR</name>
<evidence type="ECO:0000313" key="8">
    <source>
        <dbReference type="EMBL" id="EDV93364.1"/>
    </source>
</evidence>
<dbReference type="EMBL" id="CH916369">
    <property type="protein sequence ID" value="EDV93364.1"/>
    <property type="molecule type" value="Genomic_DNA"/>
</dbReference>
<dbReference type="FunCoup" id="B4JF83">
    <property type="interactions" value="30"/>
</dbReference>
<keyword evidence="9" id="KW-1185">Reference proteome</keyword>
<keyword evidence="2" id="KW-0719">Serine esterase</keyword>
<evidence type="ECO:0000259" key="7">
    <source>
        <dbReference type="Pfam" id="PF00135"/>
    </source>
</evidence>
<dbReference type="InterPro" id="IPR029058">
    <property type="entry name" value="AB_hydrolase_fold"/>
</dbReference>
<dbReference type="AlphaFoldDB" id="B4JF83"/>
<dbReference type="EC" id="3.1.1.1" evidence="6"/>
<dbReference type="InParanoid" id="B4JF83"/>
<dbReference type="Proteomes" id="UP000001070">
    <property type="component" value="Unassembled WGS sequence"/>
</dbReference>
<keyword evidence="3" id="KW-0378">Hydrolase</keyword>
<dbReference type="KEGG" id="dgr:6564178"/>
<organism evidence="9">
    <name type="scientific">Drosophila grimshawi</name>
    <name type="common">Hawaiian fruit fly</name>
    <name type="synonym">Idiomyia grimshawi</name>
    <dbReference type="NCBI Taxonomy" id="7222"/>
    <lineage>
        <taxon>Eukaryota</taxon>
        <taxon>Metazoa</taxon>
        <taxon>Ecdysozoa</taxon>
        <taxon>Arthropoda</taxon>
        <taxon>Hexapoda</taxon>
        <taxon>Insecta</taxon>
        <taxon>Pterygota</taxon>
        <taxon>Neoptera</taxon>
        <taxon>Endopterygota</taxon>
        <taxon>Diptera</taxon>
        <taxon>Brachycera</taxon>
        <taxon>Muscomorpha</taxon>
        <taxon>Ephydroidea</taxon>
        <taxon>Drosophilidae</taxon>
        <taxon>Drosophila</taxon>
        <taxon>Hawaiian Drosophila</taxon>
    </lineage>
</organism>
<dbReference type="GO" id="GO:0106435">
    <property type="term" value="F:carboxylesterase activity"/>
    <property type="evidence" value="ECO:0007669"/>
    <property type="project" value="UniProtKB-EC"/>
</dbReference>
<dbReference type="OrthoDB" id="19653at2759"/>
<dbReference type="ESTHER" id="drogr-b4jf83">
    <property type="family name" value="Carb_B_Arthropoda"/>
</dbReference>
<gene>
    <name evidence="8" type="primary">Dgri\GH18313</name>
    <name evidence="8" type="ORF">Dgri_GH18313</name>
</gene>
<evidence type="ECO:0000313" key="9">
    <source>
        <dbReference type="Proteomes" id="UP000001070"/>
    </source>
</evidence>